<dbReference type="Proteomes" id="UP001499882">
    <property type="component" value="Unassembled WGS sequence"/>
</dbReference>
<feature type="transmembrane region" description="Helical" evidence="1">
    <location>
        <begin position="62"/>
        <end position="82"/>
    </location>
</feature>
<sequence length="114" mass="12493">MDISGTAPTPFLRLVRVELRKSYDTRAGFWLIMSIGLLVLAAEIIAVAVTAAQDEPMQFGDFIGVAAFLTSFLLPVLGIMLVTTEWSQRSAMVTFALEPRRTLVIAAKLPSESY</sequence>
<proteinExistence type="predicted"/>
<keyword evidence="3" id="KW-1185">Reference proteome</keyword>
<comment type="caution">
    <text evidence="2">The sequence shown here is derived from an EMBL/GenBank/DDBJ whole genome shotgun (WGS) entry which is preliminary data.</text>
</comment>
<evidence type="ECO:0000313" key="2">
    <source>
        <dbReference type="EMBL" id="GAA4731841.1"/>
    </source>
</evidence>
<keyword evidence="1" id="KW-1133">Transmembrane helix</keyword>
<gene>
    <name evidence="2" type="ORF">GCM10023350_13990</name>
</gene>
<keyword evidence="1" id="KW-0472">Membrane</keyword>
<reference evidence="3" key="1">
    <citation type="journal article" date="2019" name="Int. J. Syst. Evol. Microbiol.">
        <title>The Global Catalogue of Microorganisms (GCM) 10K type strain sequencing project: providing services to taxonomists for standard genome sequencing and annotation.</title>
        <authorList>
            <consortium name="The Broad Institute Genomics Platform"/>
            <consortium name="The Broad Institute Genome Sequencing Center for Infectious Disease"/>
            <person name="Wu L."/>
            <person name="Ma J."/>
        </authorList>
    </citation>
    <scope>NUCLEOTIDE SEQUENCE [LARGE SCALE GENOMIC DNA]</scope>
    <source>
        <strain evidence="3">JCM 18532</strain>
    </source>
</reference>
<dbReference type="RefSeq" id="WP_345526001.1">
    <property type="nucleotide sequence ID" value="NZ_BAABKN010000009.1"/>
</dbReference>
<evidence type="ECO:0000313" key="3">
    <source>
        <dbReference type="Proteomes" id="UP001499882"/>
    </source>
</evidence>
<accession>A0ABP8YKQ4</accession>
<keyword evidence="1" id="KW-0812">Transmembrane</keyword>
<dbReference type="EMBL" id="BAABKN010000009">
    <property type="protein sequence ID" value="GAA4731841.1"/>
    <property type="molecule type" value="Genomic_DNA"/>
</dbReference>
<organism evidence="2 3">
    <name type="scientific">Nocardioides endophyticus</name>
    <dbReference type="NCBI Taxonomy" id="1353775"/>
    <lineage>
        <taxon>Bacteria</taxon>
        <taxon>Bacillati</taxon>
        <taxon>Actinomycetota</taxon>
        <taxon>Actinomycetes</taxon>
        <taxon>Propionibacteriales</taxon>
        <taxon>Nocardioidaceae</taxon>
        <taxon>Nocardioides</taxon>
    </lineage>
</organism>
<feature type="transmembrane region" description="Helical" evidence="1">
    <location>
        <begin position="29"/>
        <end position="50"/>
    </location>
</feature>
<name>A0ABP8YKQ4_9ACTN</name>
<evidence type="ECO:0008006" key="4">
    <source>
        <dbReference type="Google" id="ProtNLM"/>
    </source>
</evidence>
<protein>
    <recommendedName>
        <fullName evidence="4">ABC transporter permease</fullName>
    </recommendedName>
</protein>
<evidence type="ECO:0000256" key="1">
    <source>
        <dbReference type="SAM" id="Phobius"/>
    </source>
</evidence>